<evidence type="ECO:0000256" key="8">
    <source>
        <dbReference type="ARBA" id="ARBA00023306"/>
    </source>
</evidence>
<evidence type="ECO:0000313" key="17">
    <source>
        <dbReference type="EMBL" id="OGY84622.1"/>
    </source>
</evidence>
<keyword evidence="5 17" id="KW-0808">Transferase</keyword>
<reference evidence="17 18" key="1">
    <citation type="journal article" date="2016" name="Nat. Commun.">
        <title>Thousands of microbial genomes shed light on interconnected biogeochemical processes in an aquifer system.</title>
        <authorList>
            <person name="Anantharaman K."/>
            <person name="Brown C.T."/>
            <person name="Hug L.A."/>
            <person name="Sharon I."/>
            <person name="Castelle C.J."/>
            <person name="Probst A.J."/>
            <person name="Thomas B.C."/>
            <person name="Singh A."/>
            <person name="Wilkins M.J."/>
            <person name="Karaoz U."/>
            <person name="Brodie E.L."/>
            <person name="Williams K.H."/>
            <person name="Hubbard S.S."/>
            <person name="Banfield J.F."/>
        </authorList>
    </citation>
    <scope>NUCLEOTIDE SEQUENCE [LARGE SCALE GENOMIC DNA]</scope>
</reference>
<dbReference type="PROSITE" id="PS50943">
    <property type="entry name" value="HTH_CROC1"/>
    <property type="match status" value="1"/>
</dbReference>
<keyword evidence="6" id="KW-0133">Cell shape</keyword>
<dbReference type="GO" id="GO:0005737">
    <property type="term" value="C:cytoplasm"/>
    <property type="evidence" value="ECO:0007669"/>
    <property type="project" value="UniProtKB-SubCell"/>
</dbReference>
<dbReference type="Gene3D" id="1.10.260.40">
    <property type="entry name" value="lambda repressor-like DNA-binding domains"/>
    <property type="match status" value="1"/>
</dbReference>
<dbReference type="Proteomes" id="UP000176952">
    <property type="component" value="Unassembled WGS sequence"/>
</dbReference>
<dbReference type="SUPFAM" id="SSF47413">
    <property type="entry name" value="lambda repressor-like DNA-binding domains"/>
    <property type="match status" value="1"/>
</dbReference>
<dbReference type="PANTHER" id="PTHR43783">
    <property type="entry name" value="UDP-N-ACETYLGLUCOSAMINE 1-CARBOXYVINYLTRANSFERASE"/>
    <property type="match status" value="1"/>
</dbReference>
<proteinExistence type="inferred from homology"/>
<dbReference type="Gene3D" id="3.65.10.10">
    <property type="entry name" value="Enolpyruvate transferase domain"/>
    <property type="match status" value="2"/>
</dbReference>
<evidence type="ECO:0000256" key="10">
    <source>
        <dbReference type="ARBA" id="ARBA00038367"/>
    </source>
</evidence>
<evidence type="ECO:0000256" key="3">
    <source>
        <dbReference type="ARBA" id="ARBA00022490"/>
    </source>
</evidence>
<comment type="pathway">
    <text evidence="2">Cell wall biogenesis; peptidoglycan biosynthesis.</text>
</comment>
<evidence type="ECO:0000256" key="13">
    <source>
        <dbReference type="ARBA" id="ARBA00042443"/>
    </source>
</evidence>
<organism evidence="17 18">
    <name type="scientific">Candidatus Kerfeldbacteria bacterium RIFCSPHIGHO2_12_FULL_48_17</name>
    <dbReference type="NCBI Taxonomy" id="1798542"/>
    <lineage>
        <taxon>Bacteria</taxon>
        <taxon>Candidatus Kerfeldiibacteriota</taxon>
    </lineage>
</organism>
<dbReference type="CDD" id="cd00093">
    <property type="entry name" value="HTH_XRE"/>
    <property type="match status" value="1"/>
</dbReference>
<dbReference type="Pfam" id="PF01381">
    <property type="entry name" value="HTH_3"/>
    <property type="match status" value="1"/>
</dbReference>
<evidence type="ECO:0000256" key="11">
    <source>
        <dbReference type="ARBA" id="ARBA00039108"/>
    </source>
</evidence>
<evidence type="ECO:0000256" key="2">
    <source>
        <dbReference type="ARBA" id="ARBA00004752"/>
    </source>
</evidence>
<keyword evidence="4" id="KW-0132">Cell division</keyword>
<sequence>MEKSQASAENRKIGQFIAQLREQKKMTQGNLAQALKTSQSAVARMEKGEQNLSTGMLSKISTILGHDVVTLGSNTVNFEIEGGHKLSGEITVKTSKNAAVSLLMASLLNTNTTTLKNMPRIEEVNRIIEVLTSIGVSVTWHENGDTVIKPPKKLKLDHINKTAAEKTRSVIMMMGPLAHLFKNFSIPQPGGCKLGARTVRPHLYALEKLGIQIETHSEAYHITSKKLSGAEIVLYESGDTVTENVLMAAAKIPQTTVIKFASSNYMVQDLCFFLQKLGVKISGIGSSTLTVHGVKDINKPVTYAPSEDPIEAMMFLSIAATTHSAITIKRCPIEFLELELLKLEKMGFKYTASKPYAAANGHTKLVDIKTQISQLKALEEKIYARPFPGVNIDNLPFFVPVATQAEGQTLIHDWVYENRAIYYMELTKLRANIILADPHRVFVRGITELRAAEIICPPALRPAAIILIAMLAARGTSLLRNVYSINRGYEDLCARLQKLGAKIKIVSSM</sequence>
<evidence type="ECO:0000313" key="18">
    <source>
        <dbReference type="Proteomes" id="UP000176952"/>
    </source>
</evidence>
<evidence type="ECO:0000256" key="14">
    <source>
        <dbReference type="ARBA" id="ARBA00042842"/>
    </source>
</evidence>
<dbReference type="GO" id="GO:0008360">
    <property type="term" value="P:regulation of cell shape"/>
    <property type="evidence" value="ECO:0007669"/>
    <property type="project" value="UniProtKB-KW"/>
</dbReference>
<dbReference type="AlphaFoldDB" id="A0A1G2B655"/>
<dbReference type="GO" id="GO:0071555">
    <property type="term" value="P:cell wall organization"/>
    <property type="evidence" value="ECO:0007669"/>
    <property type="project" value="UniProtKB-KW"/>
</dbReference>
<dbReference type="InterPro" id="IPR050068">
    <property type="entry name" value="MurA_subfamily"/>
</dbReference>
<dbReference type="GO" id="GO:0009252">
    <property type="term" value="P:peptidoglycan biosynthetic process"/>
    <property type="evidence" value="ECO:0007669"/>
    <property type="project" value="UniProtKB-KW"/>
</dbReference>
<feature type="domain" description="HTH cro/C1-type" evidence="16">
    <location>
        <begin position="17"/>
        <end position="71"/>
    </location>
</feature>
<keyword evidence="9" id="KW-0961">Cell wall biogenesis/degradation</keyword>
<dbReference type="NCBIfam" id="NF006873">
    <property type="entry name" value="PRK09369.1"/>
    <property type="match status" value="1"/>
</dbReference>
<dbReference type="InterPro" id="IPR001986">
    <property type="entry name" value="Enolpyruvate_Tfrase_dom"/>
</dbReference>
<evidence type="ECO:0000256" key="5">
    <source>
        <dbReference type="ARBA" id="ARBA00022679"/>
    </source>
</evidence>
<dbReference type="SUPFAM" id="SSF55205">
    <property type="entry name" value="EPT/RTPC-like"/>
    <property type="match status" value="1"/>
</dbReference>
<keyword evidence="8" id="KW-0131">Cell cycle</keyword>
<dbReference type="EMBL" id="MHKD01000012">
    <property type="protein sequence ID" value="OGY84622.1"/>
    <property type="molecule type" value="Genomic_DNA"/>
</dbReference>
<evidence type="ECO:0000256" key="7">
    <source>
        <dbReference type="ARBA" id="ARBA00022984"/>
    </source>
</evidence>
<evidence type="ECO:0000256" key="4">
    <source>
        <dbReference type="ARBA" id="ARBA00022618"/>
    </source>
</evidence>
<dbReference type="InterPro" id="IPR001387">
    <property type="entry name" value="Cro/C1-type_HTH"/>
</dbReference>
<dbReference type="STRING" id="1798542.A3F54_00395"/>
<comment type="subcellular location">
    <subcellularLocation>
        <location evidence="1">Cytoplasm</location>
    </subcellularLocation>
</comment>
<comment type="catalytic activity">
    <reaction evidence="15">
        <text>phosphoenolpyruvate + UDP-N-acetyl-alpha-D-glucosamine = UDP-N-acetyl-3-O-(1-carboxyvinyl)-alpha-D-glucosamine + phosphate</text>
        <dbReference type="Rhea" id="RHEA:18681"/>
        <dbReference type="ChEBI" id="CHEBI:43474"/>
        <dbReference type="ChEBI" id="CHEBI:57705"/>
        <dbReference type="ChEBI" id="CHEBI:58702"/>
        <dbReference type="ChEBI" id="CHEBI:68483"/>
        <dbReference type="EC" id="2.5.1.7"/>
    </reaction>
</comment>
<comment type="caution">
    <text evidence="17">The sequence shown here is derived from an EMBL/GenBank/DDBJ whole genome shotgun (WGS) entry which is preliminary data.</text>
</comment>
<keyword evidence="7" id="KW-0573">Peptidoglycan synthesis</keyword>
<evidence type="ECO:0000256" key="12">
    <source>
        <dbReference type="ARBA" id="ARBA00039754"/>
    </source>
</evidence>
<evidence type="ECO:0000256" key="15">
    <source>
        <dbReference type="ARBA" id="ARBA00047527"/>
    </source>
</evidence>
<dbReference type="InterPro" id="IPR013792">
    <property type="entry name" value="RNA3'P_cycl/enolpyr_Trfase_a/b"/>
</dbReference>
<protein>
    <recommendedName>
        <fullName evidence="12">UDP-N-acetylglucosamine 1-carboxyvinyltransferase</fullName>
        <ecNumber evidence="11">2.5.1.7</ecNumber>
    </recommendedName>
    <alternativeName>
        <fullName evidence="13">Enoylpyruvate transferase</fullName>
    </alternativeName>
    <alternativeName>
        <fullName evidence="14">UDP-N-acetylglucosamine enolpyruvyl transferase</fullName>
    </alternativeName>
</protein>
<dbReference type="GO" id="GO:0008760">
    <property type="term" value="F:UDP-N-acetylglucosamine 1-carboxyvinyltransferase activity"/>
    <property type="evidence" value="ECO:0007669"/>
    <property type="project" value="UniProtKB-EC"/>
</dbReference>
<name>A0A1G2B655_9BACT</name>
<dbReference type="GO" id="GO:0003677">
    <property type="term" value="F:DNA binding"/>
    <property type="evidence" value="ECO:0007669"/>
    <property type="project" value="InterPro"/>
</dbReference>
<dbReference type="Pfam" id="PF00275">
    <property type="entry name" value="EPSP_synthase"/>
    <property type="match status" value="1"/>
</dbReference>
<dbReference type="InterPro" id="IPR010982">
    <property type="entry name" value="Lambda_DNA-bd_dom_sf"/>
</dbReference>
<comment type="similarity">
    <text evidence="10">Belongs to the EPSP synthase family. MurA subfamily.</text>
</comment>
<evidence type="ECO:0000259" key="16">
    <source>
        <dbReference type="PROSITE" id="PS50943"/>
    </source>
</evidence>
<dbReference type="PANTHER" id="PTHR43783:SF1">
    <property type="entry name" value="UDP-N-ACETYLGLUCOSAMINE 1-CARBOXYVINYLTRANSFERASE"/>
    <property type="match status" value="1"/>
</dbReference>
<keyword evidence="3" id="KW-0963">Cytoplasm</keyword>
<dbReference type="EC" id="2.5.1.7" evidence="11"/>
<dbReference type="InterPro" id="IPR036968">
    <property type="entry name" value="Enolpyruvate_Tfrase_sf"/>
</dbReference>
<accession>A0A1G2B655</accession>
<evidence type="ECO:0000256" key="9">
    <source>
        <dbReference type="ARBA" id="ARBA00023316"/>
    </source>
</evidence>
<evidence type="ECO:0000256" key="1">
    <source>
        <dbReference type="ARBA" id="ARBA00004496"/>
    </source>
</evidence>
<dbReference type="GO" id="GO:0051301">
    <property type="term" value="P:cell division"/>
    <property type="evidence" value="ECO:0007669"/>
    <property type="project" value="UniProtKB-KW"/>
</dbReference>
<evidence type="ECO:0000256" key="6">
    <source>
        <dbReference type="ARBA" id="ARBA00022960"/>
    </source>
</evidence>
<gene>
    <name evidence="17" type="ORF">A3F54_00395</name>
</gene>
<dbReference type="SMART" id="SM00530">
    <property type="entry name" value="HTH_XRE"/>
    <property type="match status" value="1"/>
</dbReference>